<gene>
    <name evidence="4" type="ORF">WMSIL1_LOCUS5944</name>
</gene>
<dbReference type="GO" id="GO:0016973">
    <property type="term" value="P:poly(A)+ mRNA export from nucleus"/>
    <property type="evidence" value="ECO:0007669"/>
    <property type="project" value="TreeGrafter"/>
</dbReference>
<protein>
    <recommendedName>
        <fullName evidence="2">CSN12-like protein</fullName>
    </recommendedName>
</protein>
<evidence type="ECO:0000256" key="2">
    <source>
        <dbReference type="ARBA" id="ARBA00033214"/>
    </source>
</evidence>
<name>A0A564YH55_HYMDI</name>
<dbReference type="GO" id="GO:0003690">
    <property type="term" value="F:double-stranded DNA binding"/>
    <property type="evidence" value="ECO:0007669"/>
    <property type="project" value="InterPro"/>
</dbReference>
<dbReference type="PANTHER" id="PTHR12732">
    <property type="entry name" value="UNCHARACTERIZED PROTEASOME COMPONENT REGION PCI-CONTAINING"/>
    <property type="match status" value="1"/>
</dbReference>
<dbReference type="PROSITE" id="PS50250">
    <property type="entry name" value="PCI"/>
    <property type="match status" value="1"/>
</dbReference>
<feature type="domain" description="PCI" evidence="3">
    <location>
        <begin position="212"/>
        <end position="393"/>
    </location>
</feature>
<reference evidence="4 5" key="1">
    <citation type="submission" date="2019-07" db="EMBL/GenBank/DDBJ databases">
        <authorList>
            <person name="Jastrzebski P J."/>
            <person name="Paukszto L."/>
            <person name="Jastrzebski P J."/>
        </authorList>
    </citation>
    <scope>NUCLEOTIDE SEQUENCE [LARGE SCALE GENOMIC DNA]</scope>
    <source>
        <strain evidence="4 5">WMS-il1</strain>
    </source>
</reference>
<organism evidence="4 5">
    <name type="scientific">Hymenolepis diminuta</name>
    <name type="common">Rat tapeworm</name>
    <dbReference type="NCBI Taxonomy" id="6216"/>
    <lineage>
        <taxon>Eukaryota</taxon>
        <taxon>Metazoa</taxon>
        <taxon>Spiralia</taxon>
        <taxon>Lophotrochozoa</taxon>
        <taxon>Platyhelminthes</taxon>
        <taxon>Cestoda</taxon>
        <taxon>Eucestoda</taxon>
        <taxon>Cyclophyllidea</taxon>
        <taxon>Hymenolepididae</taxon>
        <taxon>Hymenolepis</taxon>
    </lineage>
</organism>
<dbReference type="GO" id="GO:0070390">
    <property type="term" value="C:transcription export complex 2"/>
    <property type="evidence" value="ECO:0007669"/>
    <property type="project" value="TreeGrafter"/>
</dbReference>
<keyword evidence="5" id="KW-1185">Reference proteome</keyword>
<evidence type="ECO:0000259" key="3">
    <source>
        <dbReference type="PROSITE" id="PS50250"/>
    </source>
</evidence>
<dbReference type="InterPro" id="IPR036388">
    <property type="entry name" value="WH-like_DNA-bd_sf"/>
</dbReference>
<dbReference type="InterPro" id="IPR045114">
    <property type="entry name" value="Csn12-like"/>
</dbReference>
<accession>A0A564YH55</accession>
<dbReference type="SMART" id="SM00753">
    <property type="entry name" value="PAM"/>
    <property type="match status" value="1"/>
</dbReference>
<dbReference type="GO" id="GO:0000973">
    <property type="term" value="P:post-transcriptional tethering of RNA polymerase II gene DNA at nuclear periphery"/>
    <property type="evidence" value="ECO:0007669"/>
    <property type="project" value="TreeGrafter"/>
</dbReference>
<evidence type="ECO:0000313" key="5">
    <source>
        <dbReference type="Proteomes" id="UP000321570"/>
    </source>
</evidence>
<dbReference type="EMBL" id="CABIJS010000199">
    <property type="protein sequence ID" value="VUZ45923.1"/>
    <property type="molecule type" value="Genomic_DNA"/>
</dbReference>
<evidence type="ECO:0000256" key="1">
    <source>
        <dbReference type="ARBA" id="ARBA00025771"/>
    </source>
</evidence>
<dbReference type="InterPro" id="IPR000717">
    <property type="entry name" value="PCI_dom"/>
</dbReference>
<dbReference type="FunFam" id="1.10.10.10:FF:000146">
    <property type="entry name" value="PCI domain-containing protein 2 homolog"/>
    <property type="match status" value="1"/>
</dbReference>
<comment type="similarity">
    <text evidence="1">Belongs to the CSN12 family.</text>
</comment>
<sequence length="397" mass="45283">MMSLQSYLYEAERYLNNHQGKQLAACLQCSDKHAKNRNLALPNPENMVAGVFSSPWNEILSAHLRCLWAISENDYDEACRCQIVLAGGLTKAFSEAQEENWLLPVVIAVVVDLRKFAHRLDVTSGIRITEGDDTSYSSYLERVAQSIMRLFQTCAADGRTRTEDSKKCGMMGLANQLFKIYFHINKLNLCKPIIRAIENMNIDAYFTLAQRVTYNYYVGRKAMFDGDLKLANKCLTFTFERCLASNIVNKRLALIYLIPVRMLLGIIPKSSLLHKYNLVEFEGIAVAVKNGNLQRLHDELEKNEAFFISCGIYLILEKLKMITYRNLFKRIGQILNTHLLPIGAFMKALRMMGVEDIDEDETECILANLIYEGKIKGYLAHQQQKLVVSKLQPFPPL</sequence>
<dbReference type="AlphaFoldDB" id="A0A564YH55"/>
<dbReference type="PANTHER" id="PTHR12732:SF0">
    <property type="entry name" value="PCI DOMAIN-CONTAINING PROTEIN 2"/>
    <property type="match status" value="1"/>
</dbReference>
<dbReference type="Pfam" id="PF01399">
    <property type="entry name" value="PCI"/>
    <property type="match status" value="1"/>
</dbReference>
<evidence type="ECO:0000313" key="4">
    <source>
        <dbReference type="EMBL" id="VUZ45923.1"/>
    </source>
</evidence>
<proteinExistence type="inferred from homology"/>
<dbReference type="GO" id="GO:0006368">
    <property type="term" value="P:transcription elongation by RNA polymerase II"/>
    <property type="evidence" value="ECO:0007669"/>
    <property type="project" value="TreeGrafter"/>
</dbReference>
<dbReference type="Proteomes" id="UP000321570">
    <property type="component" value="Unassembled WGS sequence"/>
</dbReference>
<dbReference type="Gene3D" id="1.10.10.10">
    <property type="entry name" value="Winged helix-like DNA-binding domain superfamily/Winged helix DNA-binding domain"/>
    <property type="match status" value="1"/>
</dbReference>
<dbReference type="GO" id="GO:0003723">
    <property type="term" value="F:RNA binding"/>
    <property type="evidence" value="ECO:0007669"/>
    <property type="project" value="InterPro"/>
</dbReference>